<organism evidence="1 2">
    <name type="scientific">Paracoccus aerius</name>
    <dbReference type="NCBI Taxonomy" id="1915382"/>
    <lineage>
        <taxon>Bacteria</taxon>
        <taxon>Pseudomonadati</taxon>
        <taxon>Pseudomonadota</taxon>
        <taxon>Alphaproteobacteria</taxon>
        <taxon>Rhodobacterales</taxon>
        <taxon>Paracoccaceae</taxon>
        <taxon>Paracoccus</taxon>
    </lineage>
</organism>
<sequence>MKTSQRQSRNNQYYLDRLARERPDIHADLQSGKIPSTAKALDLAGIKPQRTPLQLLEAAWKKASAAEKTAFKGQIGCSAPSPNAGFISPSSAPIHVDRRLTPATLAEVQRIMSARGLKMGHVMAELGFSRLNVSLGSALSRGWKVSQEMIDALEPWLRHNAAVGR</sequence>
<reference evidence="1 2" key="1">
    <citation type="submission" date="2021-01" db="EMBL/GenBank/DDBJ databases">
        <title>011410 draft genome.</title>
        <authorList>
            <person name="Lang L."/>
        </authorList>
    </citation>
    <scope>NUCLEOTIDE SEQUENCE [LARGE SCALE GENOMIC DNA]</scope>
    <source>
        <strain evidence="1 2">KCTC 42845</strain>
    </source>
</reference>
<comment type="caution">
    <text evidence="1">The sequence shown here is derived from an EMBL/GenBank/DDBJ whole genome shotgun (WGS) entry which is preliminary data.</text>
</comment>
<protein>
    <submittedName>
        <fullName evidence="1">Uncharacterized protein</fullName>
    </submittedName>
</protein>
<keyword evidence="2" id="KW-1185">Reference proteome</keyword>
<evidence type="ECO:0000313" key="1">
    <source>
        <dbReference type="EMBL" id="MBL3674389.1"/>
    </source>
</evidence>
<accession>A0ABS1S6P7</accession>
<name>A0ABS1S6P7_9RHOB</name>
<gene>
    <name evidence="1" type="ORF">JL111_12925</name>
</gene>
<dbReference type="Proteomes" id="UP000644749">
    <property type="component" value="Unassembled WGS sequence"/>
</dbReference>
<evidence type="ECO:0000313" key="2">
    <source>
        <dbReference type="Proteomes" id="UP000644749"/>
    </source>
</evidence>
<dbReference type="EMBL" id="JAESHT010000010">
    <property type="protein sequence ID" value="MBL3674389.1"/>
    <property type="molecule type" value="Genomic_DNA"/>
</dbReference>
<proteinExistence type="predicted"/>
<dbReference type="RefSeq" id="WP_191310722.1">
    <property type="nucleotide sequence ID" value="NZ_BNCL01000009.1"/>
</dbReference>